<name>A0ABM6FSE7_PANPU</name>
<sequence>MKPVGGSVSALKIDAEPGYRVHFVQRGAVLVVLLWAEADRQLSLVCYFHIPDYSDIRVNKPNAPIRGRRYMVLPTDPKPLRFENINRPLRLRTNVLKLEFRYQRSG</sequence>
<evidence type="ECO:0000313" key="2">
    <source>
        <dbReference type="Proteomes" id="UP000035086"/>
    </source>
</evidence>
<dbReference type="EMBL" id="CP010310">
    <property type="protein sequence ID" value="APD13469.1"/>
    <property type="molecule type" value="Genomic_DNA"/>
</dbReference>
<keyword evidence="2" id="KW-1185">Reference proteome</keyword>
<gene>
    <name evidence="1" type="ORF">RO07_20705</name>
</gene>
<evidence type="ECO:0000313" key="1">
    <source>
        <dbReference type="EMBL" id="APD13469.1"/>
    </source>
</evidence>
<reference evidence="1" key="1">
    <citation type="submission" date="2016-11" db="EMBL/GenBank/DDBJ databases">
        <title>Complete Genome Sequencing of Pandoraea pulmonicola DSM 16583.</title>
        <authorList>
            <person name="Chan K.-G."/>
        </authorList>
    </citation>
    <scope>NUCLEOTIDE SEQUENCE</scope>
    <source>
        <strain evidence="1">DSM 16583</strain>
    </source>
</reference>
<protein>
    <submittedName>
        <fullName evidence="1">Uncharacterized protein</fullName>
    </submittedName>
</protein>
<proteinExistence type="predicted"/>
<dbReference type="Proteomes" id="UP000035086">
    <property type="component" value="Chromosome"/>
</dbReference>
<accession>A0ABM6FSE7</accession>
<organism evidence="1 2">
    <name type="scientific">Pandoraea pulmonicola</name>
    <dbReference type="NCBI Taxonomy" id="93221"/>
    <lineage>
        <taxon>Bacteria</taxon>
        <taxon>Pseudomonadati</taxon>
        <taxon>Pseudomonadota</taxon>
        <taxon>Betaproteobacteria</taxon>
        <taxon>Burkholderiales</taxon>
        <taxon>Burkholderiaceae</taxon>
        <taxon>Pandoraea</taxon>
    </lineage>
</organism>